<comment type="caution">
    <text evidence="1">The sequence shown here is derived from an EMBL/GenBank/DDBJ whole genome shotgun (WGS) entry which is preliminary data.</text>
</comment>
<dbReference type="Proteomes" id="UP001054252">
    <property type="component" value="Unassembled WGS sequence"/>
</dbReference>
<proteinExistence type="predicted"/>
<keyword evidence="2" id="KW-1185">Reference proteome</keyword>
<name>A0AAV5MMF6_9ROSI</name>
<dbReference type="EMBL" id="BPVZ01000389">
    <property type="protein sequence ID" value="GKV50719.1"/>
    <property type="molecule type" value="Genomic_DNA"/>
</dbReference>
<gene>
    <name evidence="1" type="ORF">SLEP1_g57418</name>
</gene>
<sequence length="213" mass="22136">MYKALGVSQVELGPTSPSRPLKGVDTISPCISRVSTLFPLLALHALWTLLATPVCANALNLIAPPHASVSTQLPMCAPVSQAKTVLRALACRPRLLPRVLSVPSCHGPGIDASTGKARCVLSVPPCAYALVCIGVVIATPCHDTDTYIVHAHVHASACTHAYACACACACPRVCACTLRRCMACPLDAAHSFCDVAVAPCLDALDFGPQTCVP</sequence>
<dbReference type="AlphaFoldDB" id="A0AAV5MMF6"/>
<evidence type="ECO:0000313" key="2">
    <source>
        <dbReference type="Proteomes" id="UP001054252"/>
    </source>
</evidence>
<accession>A0AAV5MMF6</accession>
<organism evidence="1 2">
    <name type="scientific">Rubroshorea leprosula</name>
    <dbReference type="NCBI Taxonomy" id="152421"/>
    <lineage>
        <taxon>Eukaryota</taxon>
        <taxon>Viridiplantae</taxon>
        <taxon>Streptophyta</taxon>
        <taxon>Embryophyta</taxon>
        <taxon>Tracheophyta</taxon>
        <taxon>Spermatophyta</taxon>
        <taxon>Magnoliopsida</taxon>
        <taxon>eudicotyledons</taxon>
        <taxon>Gunneridae</taxon>
        <taxon>Pentapetalae</taxon>
        <taxon>rosids</taxon>
        <taxon>malvids</taxon>
        <taxon>Malvales</taxon>
        <taxon>Dipterocarpaceae</taxon>
        <taxon>Rubroshorea</taxon>
    </lineage>
</organism>
<evidence type="ECO:0000313" key="1">
    <source>
        <dbReference type="EMBL" id="GKV50719.1"/>
    </source>
</evidence>
<reference evidence="1 2" key="1">
    <citation type="journal article" date="2021" name="Commun. Biol.">
        <title>The genome of Shorea leprosula (Dipterocarpaceae) highlights the ecological relevance of drought in aseasonal tropical rainforests.</title>
        <authorList>
            <person name="Ng K.K.S."/>
            <person name="Kobayashi M.J."/>
            <person name="Fawcett J.A."/>
            <person name="Hatakeyama M."/>
            <person name="Paape T."/>
            <person name="Ng C.H."/>
            <person name="Ang C.C."/>
            <person name="Tnah L.H."/>
            <person name="Lee C.T."/>
            <person name="Nishiyama T."/>
            <person name="Sese J."/>
            <person name="O'Brien M.J."/>
            <person name="Copetti D."/>
            <person name="Mohd Noor M.I."/>
            <person name="Ong R.C."/>
            <person name="Putra M."/>
            <person name="Sireger I.Z."/>
            <person name="Indrioko S."/>
            <person name="Kosugi Y."/>
            <person name="Izuno A."/>
            <person name="Isagi Y."/>
            <person name="Lee S.L."/>
            <person name="Shimizu K.K."/>
        </authorList>
    </citation>
    <scope>NUCLEOTIDE SEQUENCE [LARGE SCALE GENOMIC DNA]</scope>
    <source>
        <strain evidence="1">214</strain>
    </source>
</reference>
<protein>
    <submittedName>
        <fullName evidence="1">Uncharacterized protein</fullName>
    </submittedName>
</protein>